<dbReference type="SUPFAM" id="SSF56349">
    <property type="entry name" value="DNA breaking-rejoining enzymes"/>
    <property type="match status" value="1"/>
</dbReference>
<dbReference type="Gene3D" id="1.10.150.130">
    <property type="match status" value="1"/>
</dbReference>
<keyword evidence="6" id="KW-1185">Reference proteome</keyword>
<dbReference type="EMBL" id="JACHFL010000006">
    <property type="protein sequence ID" value="MBB5363590.1"/>
    <property type="molecule type" value="Genomic_DNA"/>
</dbReference>
<dbReference type="PANTHER" id="PTHR30349">
    <property type="entry name" value="PHAGE INTEGRASE-RELATED"/>
    <property type="match status" value="1"/>
</dbReference>
<dbReference type="Gene3D" id="1.10.443.10">
    <property type="entry name" value="Intergrase catalytic core"/>
    <property type="match status" value="1"/>
</dbReference>
<dbReference type="GO" id="GO:0006310">
    <property type="term" value="P:DNA recombination"/>
    <property type="evidence" value="ECO:0007669"/>
    <property type="project" value="UniProtKB-KW"/>
</dbReference>
<dbReference type="RefSeq" id="WP_184132779.1">
    <property type="nucleotide sequence ID" value="NZ_JACHFL010000006.1"/>
</dbReference>
<dbReference type="AlphaFoldDB" id="A0A7W8JUS7"/>
<comment type="similarity">
    <text evidence="1">Belongs to the 'phage' integrase family.</text>
</comment>
<dbReference type="InterPro" id="IPR050090">
    <property type="entry name" value="Tyrosine_recombinase_XerCD"/>
</dbReference>
<dbReference type="InterPro" id="IPR010998">
    <property type="entry name" value="Integrase_recombinase_N"/>
</dbReference>
<comment type="caution">
    <text evidence="5">The sequence shown here is derived from an EMBL/GenBank/DDBJ whole genome shotgun (WGS) entry which is preliminary data.</text>
</comment>
<dbReference type="GO" id="GO:0003677">
    <property type="term" value="F:DNA binding"/>
    <property type="evidence" value="ECO:0007669"/>
    <property type="project" value="UniProtKB-KW"/>
</dbReference>
<name>A0A7W8JUS7_9DEIO</name>
<dbReference type="PROSITE" id="PS51898">
    <property type="entry name" value="TYR_RECOMBINASE"/>
    <property type="match status" value="1"/>
</dbReference>
<dbReference type="GO" id="GO:0015074">
    <property type="term" value="P:DNA integration"/>
    <property type="evidence" value="ECO:0007669"/>
    <property type="project" value="InterPro"/>
</dbReference>
<evidence type="ECO:0000256" key="1">
    <source>
        <dbReference type="ARBA" id="ARBA00008857"/>
    </source>
</evidence>
<proteinExistence type="inferred from homology"/>
<dbReference type="Proteomes" id="UP000552709">
    <property type="component" value="Unassembled WGS sequence"/>
</dbReference>
<dbReference type="PANTHER" id="PTHR30349:SF64">
    <property type="entry name" value="PROPHAGE INTEGRASE INTD-RELATED"/>
    <property type="match status" value="1"/>
</dbReference>
<dbReference type="InterPro" id="IPR002104">
    <property type="entry name" value="Integrase_catalytic"/>
</dbReference>
<organism evidence="5 6">
    <name type="scientific">Deinococcus humi</name>
    <dbReference type="NCBI Taxonomy" id="662880"/>
    <lineage>
        <taxon>Bacteria</taxon>
        <taxon>Thermotogati</taxon>
        <taxon>Deinococcota</taxon>
        <taxon>Deinococci</taxon>
        <taxon>Deinococcales</taxon>
        <taxon>Deinococcaceae</taxon>
        <taxon>Deinococcus</taxon>
    </lineage>
</organism>
<evidence type="ECO:0000313" key="6">
    <source>
        <dbReference type="Proteomes" id="UP000552709"/>
    </source>
</evidence>
<feature type="domain" description="Tyr recombinase" evidence="4">
    <location>
        <begin position="161"/>
        <end position="371"/>
    </location>
</feature>
<dbReference type="CDD" id="cd01189">
    <property type="entry name" value="INT_ICEBs1_C_like"/>
    <property type="match status" value="1"/>
</dbReference>
<protein>
    <submittedName>
        <fullName evidence="5">Integrase</fullName>
    </submittedName>
</protein>
<dbReference type="InterPro" id="IPR013762">
    <property type="entry name" value="Integrase-like_cat_sf"/>
</dbReference>
<gene>
    <name evidence="5" type="ORF">HNQ08_002696</name>
</gene>
<keyword evidence="2" id="KW-0238">DNA-binding</keyword>
<evidence type="ECO:0000256" key="3">
    <source>
        <dbReference type="ARBA" id="ARBA00023172"/>
    </source>
</evidence>
<accession>A0A7W8JUS7</accession>
<sequence length="380" mass="42366">MFQRADGKWAAEIDLGLLDGKRRRITRYAATEREAERKLADMIAESGRGALQAPSTTTVDEWLNGYLSRKHRARASKPATVREDKRLAGLVIRHTGSRRLTALHGAHVQAMMHDHASYSPRTRRKLLTLLVSALDEAVALDLIARNPAKAITLPRLATQASKHQAWSKAQAQRFLEEVKGHRLYALYRLLFGQGLRLGEAIALQLDDHDPARSTLSIHQTIQREDWQQSRRTGTGTPKTAASIRLLTLPADLNAVLVAHRERLAVEAEKGKAAGLWRECSWLFPSESGTMLGDRNVARHLDEIQARINARTPADPLPRLTPHGLRYTFINVVIRAGAPFDVVAAIVGHSSPVITMKIYRQIQQEELQETGAKLDGLFDLD</sequence>
<dbReference type="Pfam" id="PF00589">
    <property type="entry name" value="Phage_integrase"/>
    <property type="match status" value="1"/>
</dbReference>
<dbReference type="InterPro" id="IPR011010">
    <property type="entry name" value="DNA_brk_join_enz"/>
</dbReference>
<reference evidence="5 6" key="1">
    <citation type="submission" date="2020-08" db="EMBL/GenBank/DDBJ databases">
        <title>Genomic Encyclopedia of Type Strains, Phase IV (KMG-IV): sequencing the most valuable type-strain genomes for metagenomic binning, comparative biology and taxonomic classification.</title>
        <authorList>
            <person name="Goeker M."/>
        </authorList>
    </citation>
    <scope>NUCLEOTIDE SEQUENCE [LARGE SCALE GENOMIC DNA]</scope>
    <source>
        <strain evidence="5 6">DSM 27939</strain>
    </source>
</reference>
<evidence type="ECO:0000259" key="4">
    <source>
        <dbReference type="PROSITE" id="PS51898"/>
    </source>
</evidence>
<evidence type="ECO:0000256" key="2">
    <source>
        <dbReference type="ARBA" id="ARBA00023125"/>
    </source>
</evidence>
<keyword evidence="3" id="KW-0233">DNA recombination</keyword>
<evidence type="ECO:0000313" key="5">
    <source>
        <dbReference type="EMBL" id="MBB5363590.1"/>
    </source>
</evidence>